<organism evidence="2 3">
    <name type="scientific">Kribbella sindirgiensis</name>
    <dbReference type="NCBI Taxonomy" id="1124744"/>
    <lineage>
        <taxon>Bacteria</taxon>
        <taxon>Bacillati</taxon>
        <taxon>Actinomycetota</taxon>
        <taxon>Actinomycetes</taxon>
        <taxon>Propionibacteriales</taxon>
        <taxon>Kribbellaceae</taxon>
        <taxon>Kribbella</taxon>
    </lineage>
</organism>
<gene>
    <name evidence="2" type="ORF">E0H50_14675</name>
</gene>
<protein>
    <recommendedName>
        <fullName evidence="4">DUF4145 domain-containing protein</fullName>
    </recommendedName>
</protein>
<dbReference type="Proteomes" id="UP000292695">
    <property type="component" value="Unassembled WGS sequence"/>
</dbReference>
<dbReference type="EMBL" id="SJKA01000004">
    <property type="protein sequence ID" value="TCC35107.1"/>
    <property type="molecule type" value="Genomic_DNA"/>
</dbReference>
<evidence type="ECO:0000313" key="2">
    <source>
        <dbReference type="EMBL" id="TCC35107.1"/>
    </source>
</evidence>
<evidence type="ECO:0000313" key="3">
    <source>
        <dbReference type="Proteomes" id="UP000292695"/>
    </source>
</evidence>
<keyword evidence="1" id="KW-1133">Transmembrane helix</keyword>
<comment type="caution">
    <text evidence="2">The sequence shown here is derived from an EMBL/GenBank/DDBJ whole genome shotgun (WGS) entry which is preliminary data.</text>
</comment>
<reference evidence="2 3" key="1">
    <citation type="submission" date="2019-02" db="EMBL/GenBank/DDBJ databases">
        <title>Kribbella capetownensis sp. nov. and Kribbella speibonae sp. nov., isolated from soil.</title>
        <authorList>
            <person name="Curtis S.M."/>
            <person name="Norton I."/>
            <person name="Everest G.J."/>
            <person name="Meyers P.R."/>
        </authorList>
    </citation>
    <scope>NUCLEOTIDE SEQUENCE [LARGE SCALE GENOMIC DNA]</scope>
    <source>
        <strain evidence="2 3">DSM 27082</strain>
    </source>
</reference>
<keyword evidence="3" id="KW-1185">Reference proteome</keyword>
<name>A0A4R0IQ45_9ACTN</name>
<evidence type="ECO:0008006" key="4">
    <source>
        <dbReference type="Google" id="ProtNLM"/>
    </source>
</evidence>
<evidence type="ECO:0000256" key="1">
    <source>
        <dbReference type="SAM" id="Phobius"/>
    </source>
</evidence>
<sequence length="84" mass="9151">MSALEFASAVIRALAWPLAALGIALLFRSKILQLLSPAMRRLIEGLAVLRNLAAHTDTETSLDRAAEYLAMTESVLYAIENPPK</sequence>
<feature type="transmembrane region" description="Helical" evidence="1">
    <location>
        <begin position="6"/>
        <end position="27"/>
    </location>
</feature>
<proteinExistence type="predicted"/>
<dbReference type="AlphaFoldDB" id="A0A4R0IQ45"/>
<dbReference type="RefSeq" id="WP_131288331.1">
    <property type="nucleotide sequence ID" value="NZ_SJKA01000004.1"/>
</dbReference>
<keyword evidence="1" id="KW-0812">Transmembrane</keyword>
<accession>A0A4R0IQ45</accession>
<keyword evidence="1" id="KW-0472">Membrane</keyword>